<keyword evidence="3" id="KW-1185">Reference proteome</keyword>
<dbReference type="Proteomes" id="UP000245535">
    <property type="component" value="Unassembled WGS sequence"/>
</dbReference>
<dbReference type="EMBL" id="QGDO01000005">
    <property type="protein sequence ID" value="PWJ39946.1"/>
    <property type="molecule type" value="Genomic_DNA"/>
</dbReference>
<accession>A0A315Z8S6</accession>
<evidence type="ECO:0000313" key="3">
    <source>
        <dbReference type="Proteomes" id="UP000245535"/>
    </source>
</evidence>
<evidence type="ECO:0008006" key="4">
    <source>
        <dbReference type="Google" id="ProtNLM"/>
    </source>
</evidence>
<evidence type="ECO:0000313" key="2">
    <source>
        <dbReference type="EMBL" id="PWJ39946.1"/>
    </source>
</evidence>
<sequence>MKANFLILFILSFYSVGHAQDVVGFWEFQKVTVGEEVMTPVAKWTKINADQSFESGNGWLQNGKGTWTFDKSTNKFTPTQSLGLLDEFGGFTVSFNKNKMIWTREEEGMAVVVTLVRIIEKPKSTADKVVGLWDLVEARQSDADILSSFDGEDKRYLFIRWDRIVLERNEKGEKSTGYWHMHGHKPLLTIMPHSEGKDAESWKVEVSDSTLKLVGKSASNKEMVFTYHRLQHFPN</sequence>
<evidence type="ECO:0000256" key="1">
    <source>
        <dbReference type="SAM" id="SignalP"/>
    </source>
</evidence>
<proteinExistence type="predicted"/>
<protein>
    <recommendedName>
        <fullName evidence="4">Lipocalin-like protein</fullName>
    </recommendedName>
</protein>
<name>A0A315Z8S6_SEDFL</name>
<dbReference type="OrthoDB" id="1187383at2"/>
<dbReference type="AlphaFoldDB" id="A0A315Z8S6"/>
<keyword evidence="1" id="KW-0732">Signal</keyword>
<reference evidence="2 3" key="1">
    <citation type="submission" date="2018-03" db="EMBL/GenBank/DDBJ databases">
        <title>Genomic Encyclopedia of Archaeal and Bacterial Type Strains, Phase II (KMG-II): from individual species to whole genera.</title>
        <authorList>
            <person name="Goeker M."/>
        </authorList>
    </citation>
    <scope>NUCLEOTIDE SEQUENCE [LARGE SCALE GENOMIC DNA]</scope>
    <source>
        <strain evidence="2 3">DSM 28229</strain>
    </source>
</reference>
<dbReference type="RefSeq" id="WP_109620229.1">
    <property type="nucleotide sequence ID" value="NZ_QGDO01000005.1"/>
</dbReference>
<comment type="caution">
    <text evidence="2">The sequence shown here is derived from an EMBL/GenBank/DDBJ whole genome shotgun (WGS) entry which is preliminary data.</text>
</comment>
<feature type="signal peptide" evidence="1">
    <location>
        <begin position="1"/>
        <end position="19"/>
    </location>
</feature>
<feature type="chain" id="PRO_5016259233" description="Lipocalin-like protein" evidence="1">
    <location>
        <begin position="20"/>
        <end position="235"/>
    </location>
</feature>
<gene>
    <name evidence="2" type="ORF">BC781_1059</name>
</gene>
<organism evidence="2 3">
    <name type="scientific">Sediminitomix flava</name>
    <dbReference type="NCBI Taxonomy" id="379075"/>
    <lineage>
        <taxon>Bacteria</taxon>
        <taxon>Pseudomonadati</taxon>
        <taxon>Bacteroidota</taxon>
        <taxon>Cytophagia</taxon>
        <taxon>Cytophagales</taxon>
        <taxon>Flammeovirgaceae</taxon>
        <taxon>Sediminitomix</taxon>
    </lineage>
</organism>